<dbReference type="GO" id="GO:0005886">
    <property type="term" value="C:plasma membrane"/>
    <property type="evidence" value="ECO:0007669"/>
    <property type="project" value="UniProtKB-SubCell"/>
</dbReference>
<dbReference type="OrthoDB" id="345640at2"/>
<dbReference type="Proteomes" id="UP000066014">
    <property type="component" value="Chromosome"/>
</dbReference>
<keyword evidence="11" id="KW-0966">Cell projection</keyword>
<dbReference type="EMBL" id="AP014569">
    <property type="protein sequence ID" value="BAO84305.1"/>
    <property type="molecule type" value="Genomic_DNA"/>
</dbReference>
<keyword evidence="11" id="KW-0282">Flagellum</keyword>
<evidence type="ECO:0000256" key="1">
    <source>
        <dbReference type="ARBA" id="ARBA00004162"/>
    </source>
</evidence>
<organism evidence="11 12">
    <name type="scientific">Serpentinimonas maccroryi</name>
    <dbReference type="NCBI Taxonomy" id="1458426"/>
    <lineage>
        <taxon>Bacteria</taxon>
        <taxon>Pseudomonadati</taxon>
        <taxon>Pseudomonadota</taxon>
        <taxon>Betaproteobacteria</taxon>
        <taxon>Burkholderiales</taxon>
        <taxon>Comamonadaceae</taxon>
        <taxon>Serpentinimonas</taxon>
    </lineage>
</organism>
<evidence type="ECO:0000256" key="2">
    <source>
        <dbReference type="ARBA" id="ARBA00008914"/>
    </source>
</evidence>
<dbReference type="CDD" id="cd07185">
    <property type="entry name" value="OmpA_C-like"/>
    <property type="match status" value="1"/>
</dbReference>
<dbReference type="InterPro" id="IPR006665">
    <property type="entry name" value="OmpA-like"/>
</dbReference>
<dbReference type="Pfam" id="PF13677">
    <property type="entry name" value="MotB_plug"/>
    <property type="match status" value="1"/>
</dbReference>
<gene>
    <name evidence="11" type="ORF">SMCB_2077</name>
</gene>
<comment type="similarity">
    <text evidence="2">Belongs to the MotB family.</text>
</comment>
<feature type="domain" description="OmpA-like" evidence="10">
    <location>
        <begin position="145"/>
        <end position="266"/>
    </location>
</feature>
<evidence type="ECO:0000313" key="12">
    <source>
        <dbReference type="Proteomes" id="UP000066014"/>
    </source>
</evidence>
<dbReference type="PANTHER" id="PTHR30329">
    <property type="entry name" value="STATOR ELEMENT OF FLAGELLAR MOTOR COMPLEX"/>
    <property type="match status" value="1"/>
</dbReference>
<keyword evidence="3" id="KW-1003">Cell membrane</keyword>
<accession>A0A060NSI1</accession>
<dbReference type="NCBIfam" id="NF006508">
    <property type="entry name" value="PRK08944.1"/>
    <property type="match status" value="1"/>
</dbReference>
<reference evidence="11 12" key="1">
    <citation type="journal article" date="2014" name="Nat. Commun.">
        <title>Physiological and genomic features of highly alkaliphilic hydrogen-utilizing Betaproteobacteria from a continental serpentinizing site.</title>
        <authorList>
            <person name="Suzuki S."/>
            <person name="Kuenen J.G."/>
            <person name="Schipper K."/>
            <person name="van der Velde S."/>
            <person name="Ishii S."/>
            <person name="Wu A."/>
            <person name="Sorokin D.Y."/>
            <person name="Tenney A."/>
            <person name="Meng X.Y."/>
            <person name="Morrill P.L."/>
            <person name="Kamagata Y."/>
            <person name="Muyzer G."/>
            <person name="Nealson K.H."/>
        </authorList>
    </citation>
    <scope>NUCLEOTIDE SEQUENCE [LARGE SCALE GENOMIC DNA]</scope>
    <source>
        <strain evidence="11 12">B1</strain>
    </source>
</reference>
<comment type="subcellular location">
    <subcellularLocation>
        <location evidence="1">Cell membrane</location>
        <topology evidence="1">Single-pass membrane protein</topology>
    </subcellularLocation>
</comment>
<name>A0A060NSI1_9BURK</name>
<dbReference type="SUPFAM" id="SSF103088">
    <property type="entry name" value="OmpA-like"/>
    <property type="match status" value="1"/>
</dbReference>
<evidence type="ECO:0000256" key="5">
    <source>
        <dbReference type="ARBA" id="ARBA00022989"/>
    </source>
</evidence>
<dbReference type="AlphaFoldDB" id="A0A060NSI1"/>
<evidence type="ECO:0000256" key="8">
    <source>
        <dbReference type="SAM" id="Coils"/>
    </source>
</evidence>
<dbReference type="HOGENOM" id="CLU_016890_0_3_4"/>
<evidence type="ECO:0000256" key="9">
    <source>
        <dbReference type="SAM" id="Phobius"/>
    </source>
</evidence>
<sequence length="293" mass="32554">MEEPEEEKRSMPAWVMTFADLMSLLMCFFVLLLSFAEIDATKFKQIAESLEQAFGVQREVPAMEIPMGTSPVFDHFSPGRPEPTLLDEVRQQTQQDDPRLKTHTAQVLAQLEQATQQQVARTAQQLAQALEQEIQAGKLQLLQEENRLIIRIEERGSFGSGSSQLSGEFQGILGDIGDSLAQVPGRISIEGHTDNIPMRSARYASNWDLSAARAASVANALLAKGAVAMDRLRISGLAETRPVQDNLTPENRAQNRRVEIVVDLEQPIAQYQAKVLSLLEQGRAEEAFQVGWQ</sequence>
<evidence type="ECO:0000313" key="11">
    <source>
        <dbReference type="EMBL" id="BAO84305.1"/>
    </source>
</evidence>
<evidence type="ECO:0000256" key="3">
    <source>
        <dbReference type="ARBA" id="ARBA00022475"/>
    </source>
</evidence>
<dbReference type="Gene3D" id="3.30.1330.60">
    <property type="entry name" value="OmpA-like domain"/>
    <property type="match status" value="1"/>
</dbReference>
<evidence type="ECO:0000259" key="10">
    <source>
        <dbReference type="PROSITE" id="PS51123"/>
    </source>
</evidence>
<feature type="transmembrane region" description="Helical" evidence="9">
    <location>
        <begin position="12"/>
        <end position="36"/>
    </location>
</feature>
<dbReference type="PANTHER" id="PTHR30329:SF21">
    <property type="entry name" value="LIPOPROTEIN YIAD-RELATED"/>
    <property type="match status" value="1"/>
</dbReference>
<dbReference type="KEGG" id="cbab:SMCB_2077"/>
<proteinExistence type="inferred from homology"/>
<dbReference type="RefSeq" id="WP_045536827.1">
    <property type="nucleotide sequence ID" value="NZ_AP014569.1"/>
</dbReference>
<dbReference type="Pfam" id="PF00691">
    <property type="entry name" value="OmpA"/>
    <property type="match status" value="1"/>
</dbReference>
<dbReference type="InterPro" id="IPR050330">
    <property type="entry name" value="Bact_OuterMem_StrucFunc"/>
</dbReference>
<evidence type="ECO:0000256" key="6">
    <source>
        <dbReference type="ARBA" id="ARBA00023136"/>
    </source>
</evidence>
<dbReference type="InterPro" id="IPR025713">
    <property type="entry name" value="MotB-like_N_dom"/>
</dbReference>
<dbReference type="STRING" id="1458426.SMCB_2077"/>
<keyword evidence="6 7" id="KW-0472">Membrane</keyword>
<dbReference type="PROSITE" id="PS51123">
    <property type="entry name" value="OMPA_2"/>
    <property type="match status" value="1"/>
</dbReference>
<evidence type="ECO:0000256" key="4">
    <source>
        <dbReference type="ARBA" id="ARBA00022692"/>
    </source>
</evidence>
<evidence type="ECO:0000256" key="7">
    <source>
        <dbReference type="PROSITE-ProRule" id="PRU00473"/>
    </source>
</evidence>
<dbReference type="InterPro" id="IPR036737">
    <property type="entry name" value="OmpA-like_sf"/>
</dbReference>
<keyword evidence="4 9" id="KW-0812">Transmembrane</keyword>
<keyword evidence="8" id="KW-0175">Coiled coil</keyword>
<protein>
    <submittedName>
        <fullName evidence="11">Flagellar motor protein</fullName>
    </submittedName>
</protein>
<feature type="coiled-coil region" evidence="8">
    <location>
        <begin position="112"/>
        <end position="147"/>
    </location>
</feature>
<keyword evidence="11" id="KW-0969">Cilium</keyword>
<keyword evidence="12" id="KW-1185">Reference proteome</keyword>
<keyword evidence="5 9" id="KW-1133">Transmembrane helix</keyword>